<evidence type="ECO:0008006" key="4">
    <source>
        <dbReference type="Google" id="ProtNLM"/>
    </source>
</evidence>
<accession>A0A485B601</accession>
<name>A0A485B601_RAOTE</name>
<protein>
    <recommendedName>
        <fullName evidence="4">DNA breaking-rejoining protein</fullName>
    </recommendedName>
</protein>
<sequence length="137" mass="15014">MQKFKLIVGGLICAGCLLTPVVSMASYKINTQPIHFDKGTSGTTIHNAVSGADVKDYTLVAKAGQTMRVNMKRGAHHPYFNVINPANETVFNGAMRDGDFEQRLATSGKYTVRVYQMGGARDEGKTSPYELTFKIIH</sequence>
<feature type="signal peptide" evidence="1">
    <location>
        <begin position="1"/>
        <end position="25"/>
    </location>
</feature>
<evidence type="ECO:0000256" key="1">
    <source>
        <dbReference type="SAM" id="SignalP"/>
    </source>
</evidence>
<dbReference type="Proteomes" id="UP000332594">
    <property type="component" value="Unassembled WGS sequence"/>
</dbReference>
<evidence type="ECO:0000313" key="2">
    <source>
        <dbReference type="EMBL" id="VFS67772.1"/>
    </source>
</evidence>
<dbReference type="Gene3D" id="2.60.120.380">
    <property type="match status" value="1"/>
</dbReference>
<dbReference type="AlphaFoldDB" id="A0A485B601"/>
<evidence type="ECO:0000313" key="3">
    <source>
        <dbReference type="Proteomes" id="UP000332594"/>
    </source>
</evidence>
<reference evidence="2 3" key="1">
    <citation type="submission" date="2019-03" db="EMBL/GenBank/DDBJ databases">
        <authorList>
            <consortium name="Pathogen Informatics"/>
        </authorList>
    </citation>
    <scope>NUCLEOTIDE SEQUENCE [LARGE SCALE GENOMIC DNA]</scope>
    <source>
        <strain evidence="2 3">NCTC13038</strain>
    </source>
</reference>
<proteinExistence type="predicted"/>
<keyword evidence="1" id="KW-0732">Signal</keyword>
<feature type="chain" id="PRO_5019744115" description="DNA breaking-rejoining protein" evidence="1">
    <location>
        <begin position="26"/>
        <end position="137"/>
    </location>
</feature>
<organism evidence="2 3">
    <name type="scientific">Raoultella terrigena</name>
    <name type="common">Klebsiella terrigena</name>
    <dbReference type="NCBI Taxonomy" id="577"/>
    <lineage>
        <taxon>Bacteria</taxon>
        <taxon>Pseudomonadati</taxon>
        <taxon>Pseudomonadota</taxon>
        <taxon>Gammaproteobacteria</taxon>
        <taxon>Enterobacterales</taxon>
        <taxon>Enterobacteriaceae</taxon>
        <taxon>Klebsiella/Raoultella group</taxon>
        <taxon>Raoultella</taxon>
    </lineage>
</organism>
<gene>
    <name evidence="2" type="ORF">NCTC13038_01193</name>
</gene>
<dbReference type="EMBL" id="CAADJG010000002">
    <property type="protein sequence ID" value="VFS67772.1"/>
    <property type="molecule type" value="Genomic_DNA"/>
</dbReference>